<reference evidence="2 3" key="1">
    <citation type="journal article" date="2013" name="Proc. Natl. Acad. Sci. U.S.A.">
        <title>Fine-scale variation in meiotic recombination in Mimulus inferred from population shotgun sequencing.</title>
        <authorList>
            <person name="Hellsten U."/>
            <person name="Wright K.M."/>
            <person name="Jenkins J."/>
            <person name="Shu S."/>
            <person name="Yuan Y."/>
            <person name="Wessler S.R."/>
            <person name="Schmutz J."/>
            <person name="Willis J.H."/>
            <person name="Rokhsar D.S."/>
        </authorList>
    </citation>
    <scope>NUCLEOTIDE SEQUENCE [LARGE SCALE GENOMIC DNA]</scope>
    <source>
        <strain evidence="3">cv. DUN x IM62</strain>
    </source>
</reference>
<gene>
    <name evidence="2" type="ORF">MIMGU_mgv1a014419mg</name>
</gene>
<name>A0A022QUR6_ERYGU</name>
<organism evidence="2 3">
    <name type="scientific">Erythranthe guttata</name>
    <name type="common">Yellow monkey flower</name>
    <name type="synonym">Mimulus guttatus</name>
    <dbReference type="NCBI Taxonomy" id="4155"/>
    <lineage>
        <taxon>Eukaryota</taxon>
        <taxon>Viridiplantae</taxon>
        <taxon>Streptophyta</taxon>
        <taxon>Embryophyta</taxon>
        <taxon>Tracheophyta</taxon>
        <taxon>Spermatophyta</taxon>
        <taxon>Magnoliopsida</taxon>
        <taxon>eudicotyledons</taxon>
        <taxon>Gunneridae</taxon>
        <taxon>Pentapetalae</taxon>
        <taxon>asterids</taxon>
        <taxon>lamiids</taxon>
        <taxon>Lamiales</taxon>
        <taxon>Phrymaceae</taxon>
        <taxon>Erythranthe</taxon>
    </lineage>
</organism>
<evidence type="ECO:0000256" key="1">
    <source>
        <dbReference type="SAM" id="MobiDB-lite"/>
    </source>
</evidence>
<proteinExistence type="predicted"/>
<dbReference type="EMBL" id="KI631098">
    <property type="protein sequence ID" value="EYU30265.1"/>
    <property type="molecule type" value="Genomic_DNA"/>
</dbReference>
<sequence>MGRAKKTAAPPPATVQPPPPIVAPPTAPPLDTPPHTAGYNTRRRVKGMTIAPSSANNNGHFDDISDSYEHPIVFPKNLFLTEQAYSLYENKLKGRDVELSILGKVLTHISSRHLAYVGTVSLLSRKIPYGMILTRVFKKLGIDIPRDLNYVPRNTSISLASLSKMGFQVDETGKWSTGKKKDLKEKKMRR</sequence>
<feature type="compositionally biased region" description="Pro residues" evidence="1">
    <location>
        <begin position="9"/>
        <end position="32"/>
    </location>
</feature>
<protein>
    <submittedName>
        <fullName evidence="2">Uncharacterized protein</fullName>
    </submittedName>
</protein>
<evidence type="ECO:0000313" key="3">
    <source>
        <dbReference type="Proteomes" id="UP000030748"/>
    </source>
</evidence>
<evidence type="ECO:0000313" key="2">
    <source>
        <dbReference type="EMBL" id="EYU30265.1"/>
    </source>
</evidence>
<dbReference type="Proteomes" id="UP000030748">
    <property type="component" value="Unassembled WGS sequence"/>
</dbReference>
<feature type="region of interest" description="Disordered" evidence="1">
    <location>
        <begin position="1"/>
        <end position="40"/>
    </location>
</feature>
<accession>A0A022QUR6</accession>
<keyword evidence="3" id="KW-1185">Reference proteome</keyword>
<dbReference type="AlphaFoldDB" id="A0A022QUR6"/>